<dbReference type="RefSeq" id="WP_039172399.1">
    <property type="nucleotide sequence ID" value="NZ_CP007457.1"/>
</dbReference>
<name>A0A0A7I906_9BIFI</name>
<dbReference type="Pfam" id="PF21948">
    <property type="entry name" value="LplA-B_cat"/>
    <property type="match status" value="1"/>
</dbReference>
<reference evidence="2 3" key="1">
    <citation type="journal article" date="2015" name="Genome Announc.">
        <title>Bifidobacterium pseudolongum Strain PV8-2, Isolated from a Stool Sample of an Anemic Kenyan Infant.</title>
        <authorList>
            <person name="Vazquez-Gutierrez P."/>
            <person name="Lacroix C."/>
            <person name="Chassard C."/>
            <person name="Klumpp J."/>
            <person name="Stevens M.J."/>
            <person name="Jans C."/>
        </authorList>
    </citation>
    <scope>NUCLEOTIDE SEQUENCE [LARGE SCALE GENOMIC DNA]</scope>
    <source>
        <strain evidence="2 3">PV8-2</strain>
    </source>
</reference>
<dbReference type="SUPFAM" id="SSF55681">
    <property type="entry name" value="Class II aaRS and biotin synthetases"/>
    <property type="match status" value="1"/>
</dbReference>
<proteinExistence type="predicted"/>
<dbReference type="PROSITE" id="PS51733">
    <property type="entry name" value="BPL_LPL_CATALYTIC"/>
    <property type="match status" value="1"/>
</dbReference>
<accession>A0A0A7I906</accession>
<evidence type="ECO:0000313" key="3">
    <source>
        <dbReference type="Proteomes" id="UP000030636"/>
    </source>
</evidence>
<gene>
    <name evidence="2" type="ORF">AH67_07365</name>
</gene>
<dbReference type="HOGENOM" id="CLU_022986_5_2_11"/>
<evidence type="ECO:0000259" key="1">
    <source>
        <dbReference type="PROSITE" id="PS51733"/>
    </source>
</evidence>
<dbReference type="PANTHER" id="PTHR43679">
    <property type="entry name" value="OCTANOYLTRANSFERASE LIPM-RELATED"/>
    <property type="match status" value="1"/>
</dbReference>
<dbReference type="AlphaFoldDB" id="A0A0A7I906"/>
<dbReference type="Gene3D" id="3.30.930.10">
    <property type="entry name" value="Bira Bifunctional Protein, Domain 2"/>
    <property type="match status" value="1"/>
</dbReference>
<dbReference type="GO" id="GO:0016874">
    <property type="term" value="F:ligase activity"/>
    <property type="evidence" value="ECO:0007669"/>
    <property type="project" value="UniProtKB-KW"/>
</dbReference>
<dbReference type="OrthoDB" id="9788148at2"/>
<dbReference type="Proteomes" id="UP000030636">
    <property type="component" value="Chromosome"/>
</dbReference>
<organism evidence="2 3">
    <name type="scientific">Bifidobacterium pseudolongum PV8-2</name>
    <dbReference type="NCBI Taxonomy" id="1447715"/>
    <lineage>
        <taxon>Bacteria</taxon>
        <taxon>Bacillati</taxon>
        <taxon>Actinomycetota</taxon>
        <taxon>Actinomycetes</taxon>
        <taxon>Bifidobacteriales</taxon>
        <taxon>Bifidobacteriaceae</taxon>
        <taxon>Bifidobacterium</taxon>
    </lineage>
</organism>
<dbReference type="STRING" id="1447715.AH67_07365"/>
<feature type="domain" description="BPL/LPL catalytic" evidence="1">
    <location>
        <begin position="184"/>
        <end position="376"/>
    </location>
</feature>
<dbReference type="PANTHER" id="PTHR43679:SF2">
    <property type="entry name" value="OCTANOYL-[GCVH]:PROTEIN N-OCTANOYLTRANSFERASE"/>
    <property type="match status" value="1"/>
</dbReference>
<dbReference type="KEGG" id="bpsp:AH67_07365"/>
<protein>
    <submittedName>
        <fullName evidence="2">Ligase</fullName>
    </submittedName>
</protein>
<dbReference type="InterPro" id="IPR045864">
    <property type="entry name" value="aa-tRNA-synth_II/BPL/LPL"/>
</dbReference>
<sequence length="376" mass="40570">MSAIGEVKIPGGKLVRVTVADAAGTRTCHIDGDFFAAGEQASAAAITQAEAVLVARLDALDAPGTAIEPWYRATVRALEPIVGSALIGANAESIALAALRAHAQRAPEAFAPELARFEAERSARIRRQWQAAQHDERTQPPLIDPRSVRERWRAFAPVLVEDSPRMPEEQMRVERAWSQEVARGERPATLRVWDWAAPAVVCGAYQSIEDEVHLDQARVRGVHVVRRDSGGGAMYIEPARTITVSLYAPLGFVHGLSMAQSFQLCDMWLIEGLRACGVRARFAGLNDIAGPHGKIGGSAQQRVPGVPGCMLHHTTLAYSIDARAMAAVLNTSAEKMSDKAVKSAAKRVEPICAGTRLTRAQVVARLVRTAREFGAV</sequence>
<keyword evidence="2" id="KW-0436">Ligase</keyword>
<keyword evidence="3" id="KW-1185">Reference proteome</keyword>
<dbReference type="EMBL" id="CP007457">
    <property type="protein sequence ID" value="AIZ16747.1"/>
    <property type="molecule type" value="Genomic_DNA"/>
</dbReference>
<dbReference type="InterPro" id="IPR050664">
    <property type="entry name" value="Octanoyltrans_LipM/LipL"/>
</dbReference>
<dbReference type="InterPro" id="IPR004143">
    <property type="entry name" value="BPL_LPL_catalytic"/>
</dbReference>
<evidence type="ECO:0000313" key="2">
    <source>
        <dbReference type="EMBL" id="AIZ16747.1"/>
    </source>
</evidence>